<dbReference type="EC" id="6.1.1.20" evidence="15"/>
<dbReference type="InterPro" id="IPR036690">
    <property type="entry name" value="Fdx_antiC-bd_sf"/>
</dbReference>
<comment type="subunit">
    <text evidence="3 15">Tetramer of two alpha and two beta subunits.</text>
</comment>
<keyword evidence="7 15" id="KW-0479">Metal-binding</keyword>
<dbReference type="InterPro" id="IPR005121">
    <property type="entry name" value="Fdx_antiC-bd"/>
</dbReference>
<evidence type="ECO:0000259" key="18">
    <source>
        <dbReference type="PROSITE" id="PS51447"/>
    </source>
</evidence>
<dbReference type="Gene3D" id="3.50.40.10">
    <property type="entry name" value="Phenylalanyl-trna Synthetase, Chain B, domain 3"/>
    <property type="match status" value="1"/>
</dbReference>
<evidence type="ECO:0000259" key="17">
    <source>
        <dbReference type="PROSITE" id="PS50886"/>
    </source>
</evidence>
<keyword evidence="13 15" id="KW-0030">Aminoacyl-tRNA synthetase</keyword>
<feature type="binding site" evidence="15">
    <location>
        <position position="462"/>
    </location>
    <ligand>
        <name>Mg(2+)</name>
        <dbReference type="ChEBI" id="CHEBI:18420"/>
        <note>shared with alpha subunit</note>
    </ligand>
</feature>
<feature type="domain" description="FDX-ACB" evidence="18">
    <location>
        <begin position="710"/>
        <end position="802"/>
    </location>
</feature>
<evidence type="ECO:0000256" key="5">
    <source>
        <dbReference type="ARBA" id="ARBA00022555"/>
    </source>
</evidence>
<dbReference type="GO" id="GO:0000049">
    <property type="term" value="F:tRNA binding"/>
    <property type="evidence" value="ECO:0007669"/>
    <property type="project" value="UniProtKB-UniRule"/>
</dbReference>
<keyword evidence="9 15" id="KW-0067">ATP-binding</keyword>
<proteinExistence type="inferred from homology"/>
<dbReference type="GO" id="GO:0000287">
    <property type="term" value="F:magnesium ion binding"/>
    <property type="evidence" value="ECO:0007669"/>
    <property type="project" value="UniProtKB-UniRule"/>
</dbReference>
<dbReference type="Pfam" id="PF03147">
    <property type="entry name" value="FDX-ACB"/>
    <property type="match status" value="1"/>
</dbReference>
<dbReference type="GO" id="GO:0009328">
    <property type="term" value="C:phenylalanine-tRNA ligase complex"/>
    <property type="evidence" value="ECO:0007669"/>
    <property type="project" value="TreeGrafter"/>
</dbReference>
<dbReference type="Gene3D" id="3.30.930.10">
    <property type="entry name" value="Bira Bifunctional Protein, Domain 2"/>
    <property type="match status" value="1"/>
</dbReference>
<evidence type="ECO:0000313" key="20">
    <source>
        <dbReference type="EMBL" id="ALO24646.1"/>
    </source>
</evidence>
<evidence type="ECO:0000256" key="8">
    <source>
        <dbReference type="ARBA" id="ARBA00022741"/>
    </source>
</evidence>
<keyword evidence="4 15" id="KW-0963">Cytoplasm</keyword>
<dbReference type="CDD" id="cd02796">
    <property type="entry name" value="tRNA_bind_bactPheRS"/>
    <property type="match status" value="1"/>
</dbReference>
<reference evidence="20 21" key="1">
    <citation type="journal article" date="2015" name="PLoS Negl. Trop. Dis.">
        <title>Distribution of Plasmids in Distinct Leptospira Pathogenic Species.</title>
        <authorList>
            <person name="Wang Y."/>
            <person name="Zhuang X."/>
            <person name="Zhong Y."/>
            <person name="Zhang C."/>
            <person name="Zhang Y."/>
            <person name="Zeng L."/>
            <person name="Zhu Y."/>
            <person name="He P."/>
            <person name="Dong K."/>
            <person name="Pal U."/>
            <person name="Guo X."/>
            <person name="Qin J."/>
        </authorList>
    </citation>
    <scope>NUCLEOTIDE SEQUENCE [LARGE SCALE GENOMIC DNA]</scope>
    <source>
        <strain evidence="20 21">56604</strain>
    </source>
</reference>
<feature type="domain" description="TRNA-binding" evidence="17">
    <location>
        <begin position="40"/>
        <end position="149"/>
    </location>
</feature>
<sequence length="802" mass="91305">MKLSLDWMNDFTPLKEVGLDVILKKIAVSVCEIDGVVPFRPELDFVKIVRIESLDKHPSADKLQIAEVFDGSSKSQIVTGATNVKVGDLVPLAIPGAKLGDREILESELRGVKSSGMFCSEKELSLSEESSGVWILNGIEGAEIGKTIRSFLYYEDIIFEIDNKSITHRPDLWSHFGFARELASQLRLPITFNPFESLWNFDLSVKLPRVLENQNAHSYYASSICEVFVIPSKRKFQSRLQKCGIRVINNVVDVSNYVMLEMGQPTHFFDKRFLESQGGVSLEVSYAKKGESFALLDETSPSLEEEILLIRNQGKPVAVAGVMGGKESAVQNNTTEIVMESAVFAREKIRKSIRSTGIRSDSSVRYEKGLEATTTLPVIRRALNLLKENGCPSLKASEPVGFLHTPHKEVRIHTDIHFINTKLGITLSQGDITDILERLHFMVSWKGDRLEALVPKFRHNYDVTIPEDLVEEIGRTRGYDTIQVTPLLAEIKTPIRNLSRELERKCKTFFSVGLGYHEVYNYSFQALKENELDGDVELSVKIRNEMPEEQSVLRNSLISSLLKNICTNQDRFSEIKIFEFGRAYFNIPEPDNEKKFFSFAVSFDRKSSESDLGLLEDDFLKVRKEIESFLKYIRIFEYFWDIKPEIFFHPGASLSLIVDSKQIGNLGYVHPAVLDSFELKKRVIYGSLEFEKLVEIWNTNRNISRFNVPSQFPEAEIDISILIGEKENTNLFTDLVRREKIPELQEGWVYSQFAGGSVPVGKRSVSYRFRLVNYEKTFTQERIKEISDQLVVLAGKNGFVLR</sequence>
<dbReference type="InterPro" id="IPR045864">
    <property type="entry name" value="aa-tRNA-synth_II/BPL/LPL"/>
</dbReference>
<protein>
    <recommendedName>
        <fullName evidence="15">Phenylalanine--tRNA ligase beta subunit</fullName>
        <ecNumber evidence="15">6.1.1.20</ecNumber>
    </recommendedName>
    <alternativeName>
        <fullName evidence="15">Phenylalanyl-tRNA synthetase beta subunit</fullName>
        <shortName evidence="15">PheRS</shortName>
    </alternativeName>
</protein>
<evidence type="ECO:0000256" key="1">
    <source>
        <dbReference type="ARBA" id="ARBA00004496"/>
    </source>
</evidence>
<keyword evidence="5 16" id="KW-0820">tRNA-binding</keyword>
<evidence type="ECO:0000256" key="9">
    <source>
        <dbReference type="ARBA" id="ARBA00022840"/>
    </source>
</evidence>
<keyword evidence="10 15" id="KW-0460">Magnesium</keyword>
<gene>
    <name evidence="15" type="primary">pheT</name>
    <name evidence="20" type="ORF">LBBP_00281</name>
</gene>
<dbReference type="Pfam" id="PF03484">
    <property type="entry name" value="B5"/>
    <property type="match status" value="1"/>
</dbReference>
<keyword evidence="8 15" id="KW-0547">Nucleotide-binding</keyword>
<dbReference type="CDD" id="cd00769">
    <property type="entry name" value="PheRS_beta_core"/>
    <property type="match status" value="1"/>
</dbReference>
<dbReference type="Gene3D" id="2.40.50.140">
    <property type="entry name" value="Nucleic acid-binding proteins"/>
    <property type="match status" value="1"/>
</dbReference>
<comment type="catalytic activity">
    <reaction evidence="14 15">
        <text>tRNA(Phe) + L-phenylalanine + ATP = L-phenylalanyl-tRNA(Phe) + AMP + diphosphate + H(+)</text>
        <dbReference type="Rhea" id="RHEA:19413"/>
        <dbReference type="Rhea" id="RHEA-COMP:9668"/>
        <dbReference type="Rhea" id="RHEA-COMP:9699"/>
        <dbReference type="ChEBI" id="CHEBI:15378"/>
        <dbReference type="ChEBI" id="CHEBI:30616"/>
        <dbReference type="ChEBI" id="CHEBI:33019"/>
        <dbReference type="ChEBI" id="CHEBI:58095"/>
        <dbReference type="ChEBI" id="CHEBI:78442"/>
        <dbReference type="ChEBI" id="CHEBI:78531"/>
        <dbReference type="ChEBI" id="CHEBI:456215"/>
        <dbReference type="EC" id="6.1.1.20"/>
    </reaction>
</comment>
<dbReference type="PROSITE" id="PS51483">
    <property type="entry name" value="B5"/>
    <property type="match status" value="1"/>
</dbReference>
<dbReference type="InterPro" id="IPR005146">
    <property type="entry name" value="B3/B4_tRNA-bd"/>
</dbReference>
<feature type="binding site" evidence="15">
    <location>
        <position position="468"/>
    </location>
    <ligand>
        <name>Mg(2+)</name>
        <dbReference type="ChEBI" id="CHEBI:18420"/>
        <note>shared with alpha subunit</note>
    </ligand>
</feature>
<feature type="binding site" evidence="15">
    <location>
        <position position="471"/>
    </location>
    <ligand>
        <name>Mg(2+)</name>
        <dbReference type="ChEBI" id="CHEBI:18420"/>
        <note>shared with alpha subunit</note>
    </ligand>
</feature>
<dbReference type="NCBIfam" id="TIGR00472">
    <property type="entry name" value="pheT_bact"/>
    <property type="match status" value="1"/>
</dbReference>
<dbReference type="Gene3D" id="3.30.70.380">
    <property type="entry name" value="Ferrodoxin-fold anticodon-binding domain"/>
    <property type="match status" value="1"/>
</dbReference>
<dbReference type="InterPro" id="IPR041616">
    <property type="entry name" value="PheRS_beta_core"/>
</dbReference>
<comment type="similarity">
    <text evidence="2 15">Belongs to the phenylalanyl-tRNA synthetase beta subunit family. Type 1 subfamily.</text>
</comment>
<dbReference type="SMART" id="SM00873">
    <property type="entry name" value="B3_4"/>
    <property type="match status" value="1"/>
</dbReference>
<dbReference type="SMART" id="SM00874">
    <property type="entry name" value="B5"/>
    <property type="match status" value="1"/>
</dbReference>
<dbReference type="PROSITE" id="PS50886">
    <property type="entry name" value="TRBD"/>
    <property type="match status" value="1"/>
</dbReference>
<evidence type="ECO:0000256" key="7">
    <source>
        <dbReference type="ARBA" id="ARBA00022723"/>
    </source>
</evidence>
<evidence type="ECO:0000256" key="15">
    <source>
        <dbReference type="HAMAP-Rule" id="MF_00283"/>
    </source>
</evidence>
<keyword evidence="12 15" id="KW-0648">Protein biosynthesis</keyword>
<dbReference type="RefSeq" id="WP_002741280.1">
    <property type="nucleotide sequence ID" value="NZ_CP012029.1"/>
</dbReference>
<evidence type="ECO:0000256" key="2">
    <source>
        <dbReference type="ARBA" id="ARBA00008653"/>
    </source>
</evidence>
<evidence type="ECO:0000256" key="16">
    <source>
        <dbReference type="PROSITE-ProRule" id="PRU00209"/>
    </source>
</evidence>
<dbReference type="PATRIC" id="fig|280505.15.peg.276"/>
<accession>A0A0E3B461</accession>
<dbReference type="SMART" id="SM00896">
    <property type="entry name" value="FDX-ACB"/>
    <property type="match status" value="1"/>
</dbReference>
<evidence type="ECO:0000256" key="4">
    <source>
        <dbReference type="ARBA" id="ARBA00022490"/>
    </source>
</evidence>
<dbReference type="GO" id="GO:0005524">
    <property type="term" value="F:ATP binding"/>
    <property type="evidence" value="ECO:0007669"/>
    <property type="project" value="UniProtKB-UniRule"/>
</dbReference>
<dbReference type="InterPro" id="IPR045060">
    <property type="entry name" value="Phe-tRNA-ligase_IIc_bsu"/>
</dbReference>
<dbReference type="SUPFAM" id="SSF56037">
    <property type="entry name" value="PheT/TilS domain"/>
    <property type="match status" value="1"/>
</dbReference>
<evidence type="ECO:0000313" key="21">
    <source>
        <dbReference type="Proteomes" id="UP000058857"/>
    </source>
</evidence>
<dbReference type="InterPro" id="IPR033714">
    <property type="entry name" value="tRNA_bind_bactPheRS"/>
</dbReference>
<dbReference type="Gene3D" id="3.30.56.10">
    <property type="match status" value="2"/>
</dbReference>
<dbReference type="InterPro" id="IPR009061">
    <property type="entry name" value="DNA-bd_dom_put_sf"/>
</dbReference>
<dbReference type="Pfam" id="PF03483">
    <property type="entry name" value="B3_4"/>
    <property type="match status" value="1"/>
</dbReference>
<organism evidence="20">
    <name type="scientific">Leptospira borgpetersenii serovar Ballum</name>
    <dbReference type="NCBI Taxonomy" id="280505"/>
    <lineage>
        <taxon>Bacteria</taxon>
        <taxon>Pseudomonadati</taxon>
        <taxon>Spirochaetota</taxon>
        <taxon>Spirochaetia</taxon>
        <taxon>Leptospirales</taxon>
        <taxon>Leptospiraceae</taxon>
        <taxon>Leptospira</taxon>
    </lineage>
</organism>
<dbReference type="EMBL" id="CP012029">
    <property type="protein sequence ID" value="ALO24646.1"/>
    <property type="molecule type" value="Genomic_DNA"/>
</dbReference>
<keyword evidence="6 15" id="KW-0436">Ligase</keyword>
<evidence type="ECO:0000256" key="11">
    <source>
        <dbReference type="ARBA" id="ARBA00022884"/>
    </source>
</evidence>
<name>A0A0E3B461_LEPBO</name>
<evidence type="ECO:0000256" key="3">
    <source>
        <dbReference type="ARBA" id="ARBA00011209"/>
    </source>
</evidence>
<evidence type="ECO:0000256" key="10">
    <source>
        <dbReference type="ARBA" id="ARBA00022842"/>
    </source>
</evidence>
<dbReference type="InterPro" id="IPR002547">
    <property type="entry name" value="tRNA-bd_dom"/>
</dbReference>
<evidence type="ECO:0000256" key="6">
    <source>
        <dbReference type="ARBA" id="ARBA00022598"/>
    </source>
</evidence>
<evidence type="ECO:0000259" key="19">
    <source>
        <dbReference type="PROSITE" id="PS51483"/>
    </source>
</evidence>
<dbReference type="InterPro" id="IPR012340">
    <property type="entry name" value="NA-bd_OB-fold"/>
</dbReference>
<evidence type="ECO:0000256" key="13">
    <source>
        <dbReference type="ARBA" id="ARBA00023146"/>
    </source>
</evidence>
<dbReference type="AlphaFoldDB" id="A0A0E3B461"/>
<dbReference type="Proteomes" id="UP000058857">
    <property type="component" value="Chromosome 1"/>
</dbReference>
<feature type="domain" description="B5" evidence="19">
    <location>
        <begin position="407"/>
        <end position="484"/>
    </location>
</feature>
<dbReference type="GO" id="GO:0006432">
    <property type="term" value="P:phenylalanyl-tRNA aminoacylation"/>
    <property type="evidence" value="ECO:0007669"/>
    <property type="project" value="UniProtKB-UniRule"/>
</dbReference>
<evidence type="ECO:0000256" key="14">
    <source>
        <dbReference type="ARBA" id="ARBA00049255"/>
    </source>
</evidence>
<dbReference type="InterPro" id="IPR020825">
    <property type="entry name" value="Phe-tRNA_synthase-like_B3/B4"/>
</dbReference>
<dbReference type="GO" id="GO:0004826">
    <property type="term" value="F:phenylalanine-tRNA ligase activity"/>
    <property type="evidence" value="ECO:0007669"/>
    <property type="project" value="UniProtKB-UniRule"/>
</dbReference>
<dbReference type="PROSITE" id="PS51447">
    <property type="entry name" value="FDX_ACB"/>
    <property type="match status" value="1"/>
</dbReference>
<dbReference type="SUPFAM" id="SSF46955">
    <property type="entry name" value="Putative DNA-binding domain"/>
    <property type="match status" value="1"/>
</dbReference>
<dbReference type="Pfam" id="PF01588">
    <property type="entry name" value="tRNA_bind"/>
    <property type="match status" value="1"/>
</dbReference>
<dbReference type="PANTHER" id="PTHR10947">
    <property type="entry name" value="PHENYLALANYL-TRNA SYNTHETASE BETA CHAIN AND LEUCINE-RICH REPEAT-CONTAINING PROTEIN 47"/>
    <property type="match status" value="1"/>
</dbReference>
<dbReference type="HAMAP" id="MF_00283">
    <property type="entry name" value="Phe_tRNA_synth_beta1"/>
    <property type="match status" value="1"/>
</dbReference>
<dbReference type="PANTHER" id="PTHR10947:SF0">
    <property type="entry name" value="PHENYLALANINE--TRNA LIGASE BETA SUBUNIT"/>
    <property type="match status" value="1"/>
</dbReference>
<dbReference type="InterPro" id="IPR005147">
    <property type="entry name" value="tRNA_synthase_B5-dom"/>
</dbReference>
<dbReference type="SUPFAM" id="SSF54991">
    <property type="entry name" value="Anticodon-binding domain of PheRS"/>
    <property type="match status" value="1"/>
</dbReference>
<feature type="binding site" evidence="15">
    <location>
        <position position="472"/>
    </location>
    <ligand>
        <name>Mg(2+)</name>
        <dbReference type="ChEBI" id="CHEBI:18420"/>
        <note>shared with alpha subunit</note>
    </ligand>
</feature>
<comment type="cofactor">
    <cofactor evidence="15">
        <name>Mg(2+)</name>
        <dbReference type="ChEBI" id="CHEBI:18420"/>
    </cofactor>
    <text evidence="15">Binds 2 magnesium ions per tetramer.</text>
</comment>
<dbReference type="SUPFAM" id="SSF50249">
    <property type="entry name" value="Nucleic acid-binding proteins"/>
    <property type="match status" value="1"/>
</dbReference>
<dbReference type="InterPro" id="IPR004532">
    <property type="entry name" value="Phe-tRNA-ligase_IIc_bsu_bact"/>
</dbReference>
<dbReference type="Pfam" id="PF17759">
    <property type="entry name" value="tRNA_synthFbeta"/>
    <property type="match status" value="1"/>
</dbReference>
<comment type="subcellular location">
    <subcellularLocation>
        <location evidence="1 15">Cytoplasm</location>
    </subcellularLocation>
</comment>
<evidence type="ECO:0000256" key="12">
    <source>
        <dbReference type="ARBA" id="ARBA00022917"/>
    </source>
</evidence>
<dbReference type="SUPFAM" id="SSF55681">
    <property type="entry name" value="Class II aaRS and biotin synthetases"/>
    <property type="match status" value="1"/>
</dbReference>
<keyword evidence="11 16" id="KW-0694">RNA-binding</keyword>